<feature type="transmembrane region" description="Helical" evidence="2">
    <location>
        <begin position="126"/>
        <end position="143"/>
    </location>
</feature>
<reference evidence="3 4" key="1">
    <citation type="submission" date="2024-02" db="EMBL/GenBank/DDBJ databases">
        <authorList>
            <person name="Chen Y."/>
            <person name="Shah S."/>
            <person name="Dougan E. K."/>
            <person name="Thang M."/>
            <person name="Chan C."/>
        </authorList>
    </citation>
    <scope>NUCLEOTIDE SEQUENCE [LARGE SCALE GENOMIC DNA]</scope>
</reference>
<dbReference type="Proteomes" id="UP001642464">
    <property type="component" value="Unassembled WGS sequence"/>
</dbReference>
<accession>A0ABP0JNL9</accession>
<dbReference type="InterPro" id="IPR005240">
    <property type="entry name" value="DUF389"/>
</dbReference>
<dbReference type="Pfam" id="PF04087">
    <property type="entry name" value="DUF389"/>
    <property type="match status" value="1"/>
</dbReference>
<dbReference type="PANTHER" id="PTHR20992:SF9">
    <property type="entry name" value="AT15442P-RELATED"/>
    <property type="match status" value="1"/>
</dbReference>
<keyword evidence="4" id="KW-1185">Reference proteome</keyword>
<feature type="transmembrane region" description="Helical" evidence="2">
    <location>
        <begin position="318"/>
        <end position="336"/>
    </location>
</feature>
<protein>
    <submittedName>
        <fullName evidence="3">Uncharacterized protein MJ0678</fullName>
    </submittedName>
</protein>
<feature type="transmembrane region" description="Helical" evidence="2">
    <location>
        <begin position="149"/>
        <end position="170"/>
    </location>
</feature>
<evidence type="ECO:0000256" key="2">
    <source>
        <dbReference type="SAM" id="Phobius"/>
    </source>
</evidence>
<feature type="transmembrane region" description="Helical" evidence="2">
    <location>
        <begin position="277"/>
        <end position="297"/>
    </location>
</feature>
<sequence length="337" mass="36041">MALRVIQIYVPEETDTRVAELLEDREILGRWRDTDAGQVVVHLLVPAEETEPIMDRFEAEYRDSPGFHVILFPVEAVLPRPMPPEEGEPANESEADSLGEDCDSQERISREELYTKITDELGVTRVFLGMTLLSAVVAAVGLIRNDVAVIIGAMVIAPLLGPNVAMSLATTLGDFTLLRRALVTNVVGITTAFTIAFLIGLLFTVDPEVPAIENRSQVTYADILLALAAGSAGTLAFTRGLSNAVIGVMVAVALMPPLVACGMLFGDALFHRAGQAALLTIANVICVNLAGVATFYAQGVRPRTWLEAKQAGAAIRNGVIIWIVLLALLASVLQLSG</sequence>
<feature type="transmembrane region" description="Helical" evidence="2">
    <location>
        <begin position="182"/>
        <end position="205"/>
    </location>
</feature>
<evidence type="ECO:0000313" key="4">
    <source>
        <dbReference type="Proteomes" id="UP001642464"/>
    </source>
</evidence>
<dbReference type="NCBIfam" id="TIGR00341">
    <property type="entry name" value="TIGR00341 family protein"/>
    <property type="match status" value="1"/>
</dbReference>
<comment type="caution">
    <text evidence="3">The sequence shown here is derived from an EMBL/GenBank/DDBJ whole genome shotgun (WGS) entry which is preliminary data.</text>
</comment>
<dbReference type="PANTHER" id="PTHR20992">
    <property type="entry name" value="AT15442P-RELATED"/>
    <property type="match status" value="1"/>
</dbReference>
<name>A0ABP0JNL9_9DINO</name>
<gene>
    <name evidence="3" type="ORF">SCF082_LOCUS12987</name>
</gene>
<proteinExistence type="predicted"/>
<feature type="compositionally biased region" description="Acidic residues" evidence="1">
    <location>
        <begin position="85"/>
        <end position="102"/>
    </location>
</feature>
<feature type="transmembrane region" description="Helical" evidence="2">
    <location>
        <begin position="244"/>
        <end position="265"/>
    </location>
</feature>
<feature type="transmembrane region" description="Helical" evidence="2">
    <location>
        <begin position="217"/>
        <end position="237"/>
    </location>
</feature>
<keyword evidence="2" id="KW-0812">Transmembrane</keyword>
<dbReference type="EMBL" id="CAXAMM010007994">
    <property type="protein sequence ID" value="CAK9015992.1"/>
    <property type="molecule type" value="Genomic_DNA"/>
</dbReference>
<keyword evidence="2" id="KW-0472">Membrane</keyword>
<keyword evidence="2" id="KW-1133">Transmembrane helix</keyword>
<feature type="region of interest" description="Disordered" evidence="1">
    <location>
        <begin position="81"/>
        <end position="102"/>
    </location>
</feature>
<organism evidence="3 4">
    <name type="scientific">Durusdinium trenchii</name>
    <dbReference type="NCBI Taxonomy" id="1381693"/>
    <lineage>
        <taxon>Eukaryota</taxon>
        <taxon>Sar</taxon>
        <taxon>Alveolata</taxon>
        <taxon>Dinophyceae</taxon>
        <taxon>Suessiales</taxon>
        <taxon>Symbiodiniaceae</taxon>
        <taxon>Durusdinium</taxon>
    </lineage>
</organism>
<evidence type="ECO:0000256" key="1">
    <source>
        <dbReference type="SAM" id="MobiDB-lite"/>
    </source>
</evidence>
<evidence type="ECO:0000313" key="3">
    <source>
        <dbReference type="EMBL" id="CAK9015992.1"/>
    </source>
</evidence>